<evidence type="ECO:0000256" key="3">
    <source>
        <dbReference type="ARBA" id="ARBA00023163"/>
    </source>
</evidence>
<dbReference type="AlphaFoldDB" id="A0A1X6WSF7"/>
<dbReference type="InterPro" id="IPR000281">
    <property type="entry name" value="HTH_RpiR"/>
</dbReference>
<feature type="domain" description="HTH rpiR-type" evidence="4">
    <location>
        <begin position="1"/>
        <end position="76"/>
    </location>
</feature>
<dbReference type="InterPro" id="IPR047640">
    <property type="entry name" value="RpiR-like"/>
</dbReference>
<dbReference type="GO" id="GO:1901135">
    <property type="term" value="P:carbohydrate derivative metabolic process"/>
    <property type="evidence" value="ECO:0007669"/>
    <property type="project" value="InterPro"/>
</dbReference>
<dbReference type="InterPro" id="IPR009057">
    <property type="entry name" value="Homeodomain-like_sf"/>
</dbReference>
<dbReference type="SUPFAM" id="SSF46689">
    <property type="entry name" value="Homeodomain-like"/>
    <property type="match status" value="1"/>
</dbReference>
<dbReference type="InterPro" id="IPR001347">
    <property type="entry name" value="SIS_dom"/>
</dbReference>
<dbReference type="Pfam" id="PF01418">
    <property type="entry name" value="HTH_6"/>
    <property type="match status" value="1"/>
</dbReference>
<dbReference type="Gene3D" id="3.40.50.10490">
    <property type="entry name" value="Glucose-6-phosphate isomerase like protein, domain 1"/>
    <property type="match status" value="1"/>
</dbReference>
<dbReference type="InterPro" id="IPR035472">
    <property type="entry name" value="RpiR-like_SIS"/>
</dbReference>
<dbReference type="RefSeq" id="WP_086952190.1">
    <property type="nucleotide sequence ID" value="NZ_FWFD01000015.1"/>
</dbReference>
<dbReference type="GO" id="GO:0003677">
    <property type="term" value="F:DNA binding"/>
    <property type="evidence" value="ECO:0007669"/>
    <property type="project" value="UniProtKB-KW"/>
</dbReference>
<dbReference type="GO" id="GO:0097367">
    <property type="term" value="F:carbohydrate derivative binding"/>
    <property type="evidence" value="ECO:0007669"/>
    <property type="project" value="InterPro"/>
</dbReference>
<name>A0A1X6WSF7_9ENTE</name>
<evidence type="ECO:0000256" key="2">
    <source>
        <dbReference type="ARBA" id="ARBA00023125"/>
    </source>
</evidence>
<evidence type="ECO:0000256" key="1">
    <source>
        <dbReference type="ARBA" id="ARBA00023015"/>
    </source>
</evidence>
<reference evidence="6" key="1">
    <citation type="submission" date="2017-02" db="EMBL/GenBank/DDBJ databases">
        <authorList>
            <person name="Dridi B."/>
        </authorList>
    </citation>
    <scope>NUCLEOTIDE SEQUENCE [LARGE SCALE GENOMIC DNA]</scope>
    <source>
        <strain evidence="6">bH819</strain>
    </source>
</reference>
<evidence type="ECO:0000313" key="5">
    <source>
        <dbReference type="EMBL" id="SLM86566.1"/>
    </source>
</evidence>
<dbReference type="PANTHER" id="PTHR30514">
    <property type="entry name" value="GLUCOKINASE"/>
    <property type="match status" value="1"/>
</dbReference>
<sequence>MILLKKLTQLKNLTPNEKVLVDYIISNPKETSSLSSKELADVAYVSVATVYRLLTKLDLTGFNEFKIELISSLKTLNYSEKINPDYPILATDSTEDVIYRMSQLYQNTLDDTINLFDENELKESVALLLKASQIDVYASAGNLYFAKNFQFQLQEIGCLINVPEEDYRQRLSAANSTDQNVALIVSYGGRSQTTQAVVKILNKNKTPIILLTSTQKNPISEFATKQLYMASIENHFDKISSFSTRLSLLTIFDVLYAEIFNQDFEKNSQYKLKNYQKMNEKLI</sequence>
<dbReference type="InterPro" id="IPR046348">
    <property type="entry name" value="SIS_dom_sf"/>
</dbReference>
<dbReference type="InterPro" id="IPR036388">
    <property type="entry name" value="WH-like_DNA-bd_sf"/>
</dbReference>
<proteinExistence type="predicted"/>
<dbReference type="GO" id="GO:0003700">
    <property type="term" value="F:DNA-binding transcription factor activity"/>
    <property type="evidence" value="ECO:0007669"/>
    <property type="project" value="InterPro"/>
</dbReference>
<dbReference type="Pfam" id="PF01380">
    <property type="entry name" value="SIS"/>
    <property type="match status" value="1"/>
</dbReference>
<keyword evidence="1" id="KW-0805">Transcription regulation</keyword>
<accession>A0A1X6WSF7</accession>
<dbReference type="OrthoDB" id="3684496at2"/>
<evidence type="ECO:0000259" key="4">
    <source>
        <dbReference type="PROSITE" id="PS51071"/>
    </source>
</evidence>
<dbReference type="Gene3D" id="1.10.10.10">
    <property type="entry name" value="Winged helix-like DNA-binding domain superfamily/Winged helix DNA-binding domain"/>
    <property type="match status" value="1"/>
</dbReference>
<keyword evidence="6" id="KW-1185">Reference proteome</keyword>
<keyword evidence="2" id="KW-0238">DNA-binding</keyword>
<dbReference type="Proteomes" id="UP000195918">
    <property type="component" value="Unassembled WGS sequence"/>
</dbReference>
<organism evidence="5 6">
    <name type="scientific">Vagococcus fluvialis bH819</name>
    <dbReference type="NCBI Taxonomy" id="1255619"/>
    <lineage>
        <taxon>Bacteria</taxon>
        <taxon>Bacillati</taxon>
        <taxon>Bacillota</taxon>
        <taxon>Bacilli</taxon>
        <taxon>Lactobacillales</taxon>
        <taxon>Enterococcaceae</taxon>
        <taxon>Vagococcus</taxon>
    </lineage>
</organism>
<dbReference type="SUPFAM" id="SSF53697">
    <property type="entry name" value="SIS domain"/>
    <property type="match status" value="1"/>
</dbReference>
<gene>
    <name evidence="5" type="ORF">FM121_10765</name>
</gene>
<dbReference type="PANTHER" id="PTHR30514:SF10">
    <property type="entry name" value="MURR_RPIR FAMILY TRANSCRIPTIONAL REGULATOR"/>
    <property type="match status" value="1"/>
</dbReference>
<keyword evidence="3" id="KW-0804">Transcription</keyword>
<protein>
    <submittedName>
        <fullName evidence="5">Phosphosugar-binding transcriptional regulator, RpiR family</fullName>
    </submittedName>
</protein>
<dbReference type="EMBL" id="FWFD01000015">
    <property type="protein sequence ID" value="SLM86566.1"/>
    <property type="molecule type" value="Genomic_DNA"/>
</dbReference>
<dbReference type="CDD" id="cd05013">
    <property type="entry name" value="SIS_RpiR"/>
    <property type="match status" value="1"/>
</dbReference>
<dbReference type="PROSITE" id="PS51071">
    <property type="entry name" value="HTH_RPIR"/>
    <property type="match status" value="1"/>
</dbReference>
<evidence type="ECO:0000313" key="6">
    <source>
        <dbReference type="Proteomes" id="UP000195918"/>
    </source>
</evidence>